<dbReference type="EMBL" id="DQ661649">
    <property type="protein sequence ID" value="ABI20718.1"/>
    <property type="molecule type" value="Genomic_DNA"/>
</dbReference>
<dbReference type="NCBIfam" id="TIGR03220">
    <property type="entry name" value="catechol_dmpE"/>
    <property type="match status" value="1"/>
</dbReference>
<dbReference type="PANTHER" id="PTHR30143:SF0">
    <property type="entry name" value="2-KETO-4-PENTENOATE HYDRATASE"/>
    <property type="match status" value="1"/>
</dbReference>
<evidence type="ECO:0000313" key="4">
    <source>
        <dbReference type="EMBL" id="ABI20718.1"/>
    </source>
</evidence>
<dbReference type="InterPro" id="IPR050772">
    <property type="entry name" value="Hydratase-Decarb/MhpD_sf"/>
</dbReference>
<feature type="region of interest" description="Disordered" evidence="2">
    <location>
        <begin position="1"/>
        <end position="39"/>
    </location>
</feature>
<reference evidence="4" key="1">
    <citation type="journal article" date="2008" name="J. Environ. Sci.">
        <title>A novel and complete gene cluster involved in the degradation of aniline by Delftia sp. AN3.</title>
        <authorList>
            <person name="Zhang T."/>
            <person name="Zhang J."/>
            <person name="Liu S."/>
            <person name="Liu Z."/>
        </authorList>
    </citation>
    <scope>NUCLEOTIDE SEQUENCE</scope>
</reference>
<organism evidence="4">
    <name type="scientific">Delftia sp. AN3</name>
    <dbReference type="NCBI Taxonomy" id="173681"/>
    <lineage>
        <taxon>Bacteria</taxon>
        <taxon>Pseudomonadati</taxon>
        <taxon>Pseudomonadota</taxon>
        <taxon>Betaproteobacteria</taxon>
        <taxon>Burkholderiales</taxon>
        <taxon>Comamonadaceae</taxon>
        <taxon>Delftia</taxon>
    </lineage>
</organism>
<evidence type="ECO:0000256" key="1">
    <source>
        <dbReference type="ARBA" id="ARBA00023239"/>
    </source>
</evidence>
<sequence>MDSQQPAARVRPLRPLDADRTRRALRPAGVELPRRSRRAGRRVRLTPFPTQNTMDNSKIQHYGDELYQSLLDRQPVAPLTDREADITIEDAYQIQLRMIQRRLDAGERVVGKKIGVTSKVVMDMLKVNQPDFGHLLSGMVYNEGQPIPVSSMIAPKAEAEVAFILARDLEGPGVTAADVLRATDCVMPCFEIVDSRIKDWKIKIQDTVADNASCGVLTLGGLRKSPRDLDLALAGMVLEKNGEIISTSCGASVQGSPVNAVAWLANTLGRLGIGLKAGDIILSGSQSPLVPVVAGDSLYCSVGGLGGTSVRFVA</sequence>
<dbReference type="GO" id="GO:0005737">
    <property type="term" value="C:cytoplasm"/>
    <property type="evidence" value="ECO:0007669"/>
    <property type="project" value="TreeGrafter"/>
</dbReference>
<keyword evidence="1" id="KW-0456">Lyase</keyword>
<name>Q0GQT6_9BURK</name>
<dbReference type="Pfam" id="PF01557">
    <property type="entry name" value="FAA_hydrolase"/>
    <property type="match status" value="1"/>
</dbReference>
<dbReference type="Gene3D" id="3.90.850.10">
    <property type="entry name" value="Fumarylacetoacetase-like, C-terminal domain"/>
    <property type="match status" value="1"/>
</dbReference>
<dbReference type="InterPro" id="IPR017632">
    <property type="entry name" value="2-oxopent-4-enoate_hydratase"/>
</dbReference>
<evidence type="ECO:0000256" key="2">
    <source>
        <dbReference type="SAM" id="MobiDB-lite"/>
    </source>
</evidence>
<evidence type="ECO:0000259" key="3">
    <source>
        <dbReference type="Pfam" id="PF01557"/>
    </source>
</evidence>
<dbReference type="InterPro" id="IPR036663">
    <property type="entry name" value="Fumarylacetoacetase_C_sf"/>
</dbReference>
<dbReference type="InterPro" id="IPR011234">
    <property type="entry name" value="Fumarylacetoacetase-like_C"/>
</dbReference>
<accession>Q0GQT6</accession>
<feature type="domain" description="Fumarylacetoacetase-like C-terminal" evidence="3">
    <location>
        <begin position="140"/>
        <end position="308"/>
    </location>
</feature>
<dbReference type="PANTHER" id="PTHR30143">
    <property type="entry name" value="ACID HYDRATASE"/>
    <property type="match status" value="1"/>
</dbReference>
<dbReference type="GO" id="GO:0008684">
    <property type="term" value="F:2-oxopent-4-enoate hydratase activity"/>
    <property type="evidence" value="ECO:0007669"/>
    <property type="project" value="TreeGrafter"/>
</dbReference>
<proteinExistence type="predicted"/>
<protein>
    <submittedName>
        <fullName evidence="4">2-keto-4-pentenoate hydratase</fullName>
    </submittedName>
</protein>
<dbReference type="SUPFAM" id="SSF56529">
    <property type="entry name" value="FAH"/>
    <property type="match status" value="1"/>
</dbReference>
<dbReference type="AlphaFoldDB" id="Q0GQT6"/>